<reference evidence="2" key="2">
    <citation type="submission" date="2025-08" db="UniProtKB">
        <authorList>
            <consortium name="RefSeq"/>
        </authorList>
    </citation>
    <scope>IDENTIFICATION</scope>
    <source>
        <tissue evidence="2">Leaf</tissue>
    </source>
</reference>
<evidence type="ECO:0000313" key="1">
    <source>
        <dbReference type="Proteomes" id="UP000790787"/>
    </source>
</evidence>
<reference evidence="1" key="1">
    <citation type="journal article" date="2014" name="Nat. Commun.">
        <title>The tobacco genome sequence and its comparison with those of tomato and potato.</title>
        <authorList>
            <person name="Sierro N."/>
            <person name="Battey J.N."/>
            <person name="Ouadi S."/>
            <person name="Bakaher N."/>
            <person name="Bovet L."/>
            <person name="Willig A."/>
            <person name="Goepfert S."/>
            <person name="Peitsch M.C."/>
            <person name="Ivanov N.V."/>
        </authorList>
    </citation>
    <scope>NUCLEOTIDE SEQUENCE [LARGE SCALE GENOMIC DNA]</scope>
</reference>
<evidence type="ECO:0000313" key="2">
    <source>
        <dbReference type="RefSeq" id="XP_075075021.1"/>
    </source>
</evidence>
<dbReference type="Proteomes" id="UP000790787">
    <property type="component" value="Chromosome 8"/>
</dbReference>
<dbReference type="RefSeq" id="XP_075075021.1">
    <property type="nucleotide sequence ID" value="XM_075218920.1"/>
</dbReference>
<accession>A0AC58RQK4</accession>
<keyword evidence="1" id="KW-1185">Reference proteome</keyword>
<name>A0AC58RQK4_TOBAC</name>
<organism evidence="1 2">
    <name type="scientific">Nicotiana tabacum</name>
    <name type="common">Common tobacco</name>
    <dbReference type="NCBI Taxonomy" id="4097"/>
    <lineage>
        <taxon>Eukaryota</taxon>
        <taxon>Viridiplantae</taxon>
        <taxon>Streptophyta</taxon>
        <taxon>Embryophyta</taxon>
        <taxon>Tracheophyta</taxon>
        <taxon>Spermatophyta</taxon>
        <taxon>Magnoliopsida</taxon>
        <taxon>eudicotyledons</taxon>
        <taxon>Gunneridae</taxon>
        <taxon>Pentapetalae</taxon>
        <taxon>asterids</taxon>
        <taxon>lamiids</taxon>
        <taxon>Solanales</taxon>
        <taxon>Solanaceae</taxon>
        <taxon>Nicotianoideae</taxon>
        <taxon>Nicotianeae</taxon>
        <taxon>Nicotiana</taxon>
    </lineage>
</organism>
<proteinExistence type="predicted"/>
<protein>
    <submittedName>
        <fullName evidence="2">F-box/FBD/LRR-repeat protein At5g56810 isoform X1</fullName>
    </submittedName>
</protein>
<sequence length="528" mass="59529">MWIIANDIISIQKILAAMEGMEGTDQISELPVSILEHIQSLLVVKDALNTSTLSKAWNSAWASLSCLNFGDDIFSKSKNIVSRILADRQKQNISVRKFMVKLPYASLTSNYVDNWINILVACNIKELSIEVERTHTYIKLPEAIFAAKALNMLRLGGFKLELPSDGVKFSSLRELYLAESFLDEQLLQALCASCSNLEVLSLSGFHGPISLQVAGTLPKLRAVYLEDCPDQFQMVDIAAPNLKDLEISSFCEDLHVIKITACKSLKHLELLTVEAVTDQWLEELLPNIPNLEIFHLSCCSLWKTVNISSDRLKYFQVTACNNLIEVDLDTPNLLGFLSDVRYGEDTVDPLPTFNLKASNLLEACLCLIPETLDNPWYSKLIKSLGNFNHCNAITLCCENDKEIVIPKDMRENLLPPLYDAKCLRVTIMNPLNHSVVDVVDSLLWISPQLDSLYFGCGTEDLKTLKFTSRDAADDEDEKPCCASMPWKCWRHELKKVKLNNFTCTELQELRNYLLTNTDILEEIIEVPP</sequence>
<gene>
    <name evidence="2" type="primary">LOC107832155</name>
</gene>